<keyword evidence="1" id="KW-0472">Membrane</keyword>
<sequence>MLLNRYPVKYQPTKKMSESNYFNLPWPIAVHAVALTALGVAMAFSRRKPDVSPELRGANSLIGITTTTIGLAYLSTSYVPIEQNQFLHASVPVRLVIATLLATSAVVSRNDMDDKSWRTHVGFALWDGIGALWLGWYLDRWDGKCS</sequence>
<proteinExistence type="predicted"/>
<feature type="transmembrane region" description="Helical" evidence="1">
    <location>
        <begin position="57"/>
        <end position="74"/>
    </location>
</feature>
<evidence type="ECO:0000256" key="1">
    <source>
        <dbReference type="SAM" id="Phobius"/>
    </source>
</evidence>
<dbReference type="Proteomes" id="UP000475325">
    <property type="component" value="Unassembled WGS sequence"/>
</dbReference>
<organism evidence="2 3">
    <name type="scientific">Orbilia oligospora</name>
    <name type="common">Nematode-trapping fungus</name>
    <name type="synonym">Arthrobotrys oligospora</name>
    <dbReference type="NCBI Taxonomy" id="2813651"/>
    <lineage>
        <taxon>Eukaryota</taxon>
        <taxon>Fungi</taxon>
        <taxon>Dikarya</taxon>
        <taxon>Ascomycota</taxon>
        <taxon>Pezizomycotina</taxon>
        <taxon>Orbiliomycetes</taxon>
        <taxon>Orbiliales</taxon>
        <taxon>Orbiliaceae</taxon>
        <taxon>Orbilia</taxon>
    </lineage>
</organism>
<name>A0A7C8J6U4_ORBOL</name>
<protein>
    <submittedName>
        <fullName evidence="2">Uncharacterized protein</fullName>
    </submittedName>
</protein>
<feature type="transmembrane region" description="Helical" evidence="1">
    <location>
        <begin position="119"/>
        <end position="138"/>
    </location>
</feature>
<comment type="caution">
    <text evidence="2">The sequence shown here is derived from an EMBL/GenBank/DDBJ whole genome shotgun (WGS) entry which is preliminary data.</text>
</comment>
<accession>A0A7C8J6U4</accession>
<dbReference type="EMBL" id="WIQW01000059">
    <property type="protein sequence ID" value="KAF3090786.1"/>
    <property type="molecule type" value="Genomic_DNA"/>
</dbReference>
<feature type="transmembrane region" description="Helical" evidence="1">
    <location>
        <begin position="24"/>
        <end position="45"/>
    </location>
</feature>
<keyword evidence="1" id="KW-1133">Transmembrane helix</keyword>
<gene>
    <name evidence="2" type="ORF">TWF102_008992</name>
</gene>
<reference evidence="2 3" key="1">
    <citation type="submission" date="2019-06" db="EMBL/GenBank/DDBJ databases">
        <authorList>
            <person name="Palmer J.M."/>
        </authorList>
    </citation>
    <scope>NUCLEOTIDE SEQUENCE [LARGE SCALE GENOMIC DNA]</scope>
    <source>
        <strain evidence="2 3">TWF102</strain>
    </source>
</reference>
<feature type="transmembrane region" description="Helical" evidence="1">
    <location>
        <begin position="86"/>
        <end position="107"/>
    </location>
</feature>
<evidence type="ECO:0000313" key="2">
    <source>
        <dbReference type="EMBL" id="KAF3090786.1"/>
    </source>
</evidence>
<keyword evidence="1" id="KW-0812">Transmembrane</keyword>
<evidence type="ECO:0000313" key="3">
    <source>
        <dbReference type="Proteomes" id="UP000475325"/>
    </source>
</evidence>
<dbReference type="AlphaFoldDB" id="A0A7C8J6U4"/>